<dbReference type="PANTHER" id="PTHR42698:SF1">
    <property type="entry name" value="GTPASE ERA, MITOCHONDRIAL"/>
    <property type="match status" value="1"/>
</dbReference>
<keyword evidence="4" id="KW-1185">Reference proteome</keyword>
<evidence type="ECO:0000256" key="1">
    <source>
        <dbReference type="SAM" id="Phobius"/>
    </source>
</evidence>
<feature type="domain" description="G" evidence="2">
    <location>
        <begin position="56"/>
        <end position="189"/>
    </location>
</feature>
<dbReference type="RefSeq" id="WP_167166995.1">
    <property type="nucleotide sequence ID" value="NZ_BAAAOO010000013.1"/>
</dbReference>
<dbReference type="Proteomes" id="UP000749311">
    <property type="component" value="Unassembled WGS sequence"/>
</dbReference>
<evidence type="ECO:0000313" key="3">
    <source>
        <dbReference type="EMBL" id="NIH57362.1"/>
    </source>
</evidence>
<evidence type="ECO:0000259" key="2">
    <source>
        <dbReference type="Pfam" id="PF01926"/>
    </source>
</evidence>
<name>A0ABX0SG60_9ACTN</name>
<dbReference type="Gene3D" id="3.40.50.300">
    <property type="entry name" value="P-loop containing nucleotide triphosphate hydrolases"/>
    <property type="match status" value="1"/>
</dbReference>
<proteinExistence type="predicted"/>
<keyword evidence="3" id="KW-0131">Cell cycle</keyword>
<protein>
    <submittedName>
        <fullName evidence="3">GTP-binding protein EngB required for normal cell division</fullName>
    </submittedName>
</protein>
<keyword evidence="1" id="KW-1133">Transmembrane helix</keyword>
<feature type="transmembrane region" description="Helical" evidence="1">
    <location>
        <begin position="470"/>
        <end position="495"/>
    </location>
</feature>
<sequence>MAKRDPASNLAMRVHSLAAAADLAEGRVDDVAVAEARRVTQQADARLAFAGGDTVIALAGATGSGKSSLFNAISGTRLAETGLRRPTTSRSMAAYWGTELPNKLLDWLDVPRRHVVRGDDSAFNGLLLMDLPDHDSTELTHRAEVDRLVRLVDMFVWVVDPQKYADAALHNNYLKPLADHADVMLVVLNQADRLTPDQLRTTMRDLRRLLDSEGLSATPCVAASALTGMGVEALRKTIAASVRDKQVAAQRLTADVVGAGRRLRATLGDGRVPEQVPDARVRQLSDSLAVAAGVDMVQEAVLKATRHRGSIATGWPVIAWLGRFRPDPLRLLHLDRGGSGRGRSRRALEPEPVTVQRTSLPSAGGVQMARVDSALRDVAGAASQGLPDSWARAVRETTTSRRGDLPDRLDRAVATTDLGMDQGLGWWRAVSVVQWIIFVVALVGGLWLLADVVLAYLQLPTIPRVAVGRLPLPTVLLLGGVAAGVLVGLVARVGVELGARSRAARAERVLTRSVARVADELVVGPVNLELKRFTTARDEVTKAIG</sequence>
<keyword evidence="1" id="KW-0812">Transmembrane</keyword>
<organism evidence="3 4">
    <name type="scientific">Brooklawnia cerclae</name>
    <dbReference type="NCBI Taxonomy" id="349934"/>
    <lineage>
        <taxon>Bacteria</taxon>
        <taxon>Bacillati</taxon>
        <taxon>Actinomycetota</taxon>
        <taxon>Actinomycetes</taxon>
        <taxon>Propionibacteriales</taxon>
        <taxon>Propionibacteriaceae</taxon>
        <taxon>Brooklawnia</taxon>
    </lineage>
</organism>
<dbReference type="GO" id="GO:0051301">
    <property type="term" value="P:cell division"/>
    <property type="evidence" value="ECO:0007669"/>
    <property type="project" value="UniProtKB-KW"/>
</dbReference>
<dbReference type="SUPFAM" id="SSF52540">
    <property type="entry name" value="P-loop containing nucleoside triphosphate hydrolases"/>
    <property type="match status" value="1"/>
</dbReference>
<dbReference type="InterPro" id="IPR006073">
    <property type="entry name" value="GTP-bd"/>
</dbReference>
<feature type="transmembrane region" description="Helical" evidence="1">
    <location>
        <begin position="429"/>
        <end position="450"/>
    </location>
</feature>
<keyword evidence="3" id="KW-0132">Cell division</keyword>
<dbReference type="Pfam" id="PF01926">
    <property type="entry name" value="MMR_HSR1"/>
    <property type="match status" value="1"/>
</dbReference>
<dbReference type="EMBL" id="JAAMOZ010000001">
    <property type="protein sequence ID" value="NIH57362.1"/>
    <property type="molecule type" value="Genomic_DNA"/>
</dbReference>
<dbReference type="PANTHER" id="PTHR42698">
    <property type="entry name" value="GTPASE ERA"/>
    <property type="match status" value="1"/>
</dbReference>
<keyword evidence="1" id="KW-0472">Membrane</keyword>
<accession>A0ABX0SG60</accession>
<dbReference type="InterPro" id="IPR005662">
    <property type="entry name" value="GTPase_Era-like"/>
</dbReference>
<gene>
    <name evidence="3" type="ORF">FB473_002007</name>
</gene>
<evidence type="ECO:0000313" key="4">
    <source>
        <dbReference type="Proteomes" id="UP000749311"/>
    </source>
</evidence>
<reference evidence="3 4" key="1">
    <citation type="submission" date="2020-02" db="EMBL/GenBank/DDBJ databases">
        <title>Sequencing the genomes of 1000 actinobacteria strains.</title>
        <authorList>
            <person name="Klenk H.-P."/>
        </authorList>
    </citation>
    <scope>NUCLEOTIDE SEQUENCE [LARGE SCALE GENOMIC DNA]</scope>
    <source>
        <strain evidence="3 4">DSM 19609</strain>
    </source>
</reference>
<comment type="caution">
    <text evidence="3">The sequence shown here is derived from an EMBL/GenBank/DDBJ whole genome shotgun (WGS) entry which is preliminary data.</text>
</comment>
<dbReference type="InterPro" id="IPR027417">
    <property type="entry name" value="P-loop_NTPase"/>
</dbReference>